<feature type="binding site" evidence="8">
    <location>
        <position position="120"/>
    </location>
    <ligand>
        <name>Fe cation</name>
        <dbReference type="ChEBI" id="CHEBI:24875"/>
    </ligand>
</feature>
<accession>A0AAE3HM03</accession>
<protein>
    <recommendedName>
        <fullName evidence="8">tRNA N6-adenosine threonylcarbamoyltransferase</fullName>
        <ecNumber evidence="8">2.3.1.234</ecNumber>
    </recommendedName>
    <alternativeName>
        <fullName evidence="8">N6-L-threonylcarbamoyladenine synthase</fullName>
        <shortName evidence="8">t(6)A synthase</shortName>
    </alternativeName>
    <alternativeName>
        <fullName evidence="8">t(6)A37 threonylcarbamoyladenosine biosynthesis protein TsaD</fullName>
    </alternativeName>
    <alternativeName>
        <fullName evidence="8">tRNA threonylcarbamoyladenosine biosynthesis protein TsaD</fullName>
    </alternativeName>
</protein>
<comment type="function">
    <text evidence="8">Required for the formation of a threonylcarbamoyl group on adenosine at position 37 (t(6)A37) in tRNAs that read codons beginning with adenine. Is involved in the transfer of the threonylcarbamoyl moiety of threonylcarbamoyl-AMP (TC-AMP) to the N6 group of A37, together with TsaE and TsaB. TsaD likely plays a direct catalytic role in this reaction.</text>
</comment>
<comment type="catalytic activity">
    <reaction evidence="7 8">
        <text>L-threonylcarbamoyladenylate + adenosine(37) in tRNA = N(6)-L-threonylcarbamoyladenosine(37) in tRNA + AMP + H(+)</text>
        <dbReference type="Rhea" id="RHEA:37059"/>
        <dbReference type="Rhea" id="RHEA-COMP:10162"/>
        <dbReference type="Rhea" id="RHEA-COMP:10163"/>
        <dbReference type="ChEBI" id="CHEBI:15378"/>
        <dbReference type="ChEBI" id="CHEBI:73682"/>
        <dbReference type="ChEBI" id="CHEBI:74411"/>
        <dbReference type="ChEBI" id="CHEBI:74418"/>
        <dbReference type="ChEBI" id="CHEBI:456215"/>
        <dbReference type="EC" id="2.3.1.234"/>
    </reaction>
</comment>
<evidence type="ECO:0000259" key="9">
    <source>
        <dbReference type="Pfam" id="PF00814"/>
    </source>
</evidence>
<dbReference type="RefSeq" id="WP_259056863.1">
    <property type="nucleotide sequence ID" value="NZ_JANUCT010000018.1"/>
</dbReference>
<name>A0AAE3HM03_9GAMM</name>
<dbReference type="PRINTS" id="PR00789">
    <property type="entry name" value="OSIALOPTASE"/>
</dbReference>
<dbReference type="PANTHER" id="PTHR11735:SF6">
    <property type="entry name" value="TRNA N6-ADENOSINE THREONYLCARBAMOYLTRANSFERASE, MITOCHONDRIAL"/>
    <property type="match status" value="1"/>
</dbReference>
<comment type="caution">
    <text evidence="10">The sequence shown here is derived from an EMBL/GenBank/DDBJ whole genome shotgun (WGS) entry which is preliminary data.</text>
</comment>
<dbReference type="GO" id="GO:0005737">
    <property type="term" value="C:cytoplasm"/>
    <property type="evidence" value="ECO:0007669"/>
    <property type="project" value="UniProtKB-SubCell"/>
</dbReference>
<dbReference type="Pfam" id="PF00814">
    <property type="entry name" value="TsaD"/>
    <property type="match status" value="1"/>
</dbReference>
<feature type="binding site" evidence="8">
    <location>
        <position position="281"/>
    </location>
    <ligand>
        <name>substrate</name>
    </ligand>
</feature>
<dbReference type="NCBIfam" id="TIGR03723">
    <property type="entry name" value="T6A_TsaD_YgjD"/>
    <property type="match status" value="1"/>
</dbReference>
<keyword evidence="11" id="KW-1185">Reference proteome</keyword>
<feature type="binding site" evidence="8">
    <location>
        <begin position="139"/>
        <end position="143"/>
    </location>
    <ligand>
        <name>substrate</name>
    </ligand>
</feature>
<evidence type="ECO:0000256" key="3">
    <source>
        <dbReference type="ARBA" id="ARBA00022694"/>
    </source>
</evidence>
<proteinExistence type="inferred from homology"/>
<feature type="binding site" evidence="8">
    <location>
        <position position="172"/>
    </location>
    <ligand>
        <name>substrate</name>
    </ligand>
</feature>
<dbReference type="InterPro" id="IPR017861">
    <property type="entry name" value="KAE1/TsaD"/>
</dbReference>
<dbReference type="InterPro" id="IPR043129">
    <property type="entry name" value="ATPase_NBD"/>
</dbReference>
<feature type="binding site" evidence="8">
    <location>
        <position position="185"/>
    </location>
    <ligand>
        <name>substrate</name>
    </ligand>
</feature>
<feature type="binding site" evidence="8">
    <location>
        <position position="309"/>
    </location>
    <ligand>
        <name>Fe cation</name>
        <dbReference type="ChEBI" id="CHEBI:24875"/>
    </ligand>
</feature>
<dbReference type="PROSITE" id="PS01016">
    <property type="entry name" value="GLYCOPROTEASE"/>
    <property type="match status" value="1"/>
</dbReference>
<evidence type="ECO:0000256" key="6">
    <source>
        <dbReference type="ARBA" id="ARBA00023315"/>
    </source>
</evidence>
<dbReference type="AlphaFoldDB" id="A0AAE3HM03"/>
<dbReference type="InterPro" id="IPR000905">
    <property type="entry name" value="Gcp-like_dom"/>
</dbReference>
<dbReference type="FunFam" id="3.30.420.40:FF:000031">
    <property type="entry name" value="tRNA N6-adenosine threonylcarbamoyltransferase"/>
    <property type="match status" value="1"/>
</dbReference>
<dbReference type="EMBL" id="JANUCT010000018">
    <property type="protein sequence ID" value="MCS3904265.1"/>
    <property type="molecule type" value="Genomic_DNA"/>
</dbReference>
<dbReference type="GO" id="GO:0005506">
    <property type="term" value="F:iron ion binding"/>
    <property type="evidence" value="ECO:0007669"/>
    <property type="project" value="UniProtKB-UniRule"/>
</dbReference>
<dbReference type="HAMAP" id="MF_01445">
    <property type="entry name" value="TsaD"/>
    <property type="match status" value="1"/>
</dbReference>
<sequence>MTRQPLRVLGIETSCDETGIAIYDGENGLRGHALHSQVDLHAVYGGVVPELASRDHIVRTVPLIQRVLAESGLAPRDIGAVAYTAGPGLIGALLVGAAIGRSLAYGWGVPALGIHHMEAHLLAPMLEDNAPEFPFLALLVSGGHTQLVEVDAPGAYRMLGESIDDAAGEAFDKTAKLLGLGYPGGPALSKLAGQGTPGRFSFPRPMTDRPGLDFSFSGLKTQALVTLNQLGGAEAIDEQTRADIARAFVEAVVDTLAIKCRRALEQTGLKTLVAAGGVSANSQLRAKLADMTAELGGRVYYPRPEFCTDNGAMIAYAGYLRMKAGLQQDDLGFQPRPRWPLMELEGMPSGEHAAGEK</sequence>
<dbReference type="Gene3D" id="3.30.420.40">
    <property type="match status" value="2"/>
</dbReference>
<organism evidence="10 11">
    <name type="scientific">Methylohalomonas lacus</name>
    <dbReference type="NCBI Taxonomy" id="398773"/>
    <lineage>
        <taxon>Bacteria</taxon>
        <taxon>Pseudomonadati</taxon>
        <taxon>Pseudomonadota</taxon>
        <taxon>Gammaproteobacteria</taxon>
        <taxon>Methylohalomonadales</taxon>
        <taxon>Methylohalomonadaceae</taxon>
        <taxon>Methylohalomonas</taxon>
    </lineage>
</organism>
<dbReference type="EC" id="2.3.1.234" evidence="8"/>
<evidence type="ECO:0000256" key="7">
    <source>
        <dbReference type="ARBA" id="ARBA00048117"/>
    </source>
</evidence>
<evidence type="ECO:0000313" key="10">
    <source>
        <dbReference type="EMBL" id="MCS3904265.1"/>
    </source>
</evidence>
<dbReference type="Proteomes" id="UP001204445">
    <property type="component" value="Unassembled WGS sequence"/>
</dbReference>
<keyword evidence="2 8" id="KW-0808">Transferase</keyword>
<evidence type="ECO:0000256" key="5">
    <source>
        <dbReference type="ARBA" id="ARBA00023004"/>
    </source>
</evidence>
<dbReference type="InterPro" id="IPR017860">
    <property type="entry name" value="Peptidase_M22_CS"/>
</dbReference>
<gene>
    <name evidence="8" type="primary">tsaD</name>
    <name evidence="10" type="ORF">J2T55_002301</name>
</gene>
<dbReference type="GO" id="GO:0061711">
    <property type="term" value="F:tRNA N(6)-L-threonylcarbamoyladenine synthase activity"/>
    <property type="evidence" value="ECO:0007669"/>
    <property type="project" value="UniProtKB-EC"/>
</dbReference>
<dbReference type="SUPFAM" id="SSF53067">
    <property type="entry name" value="Actin-like ATPase domain"/>
    <property type="match status" value="2"/>
</dbReference>
<evidence type="ECO:0000256" key="2">
    <source>
        <dbReference type="ARBA" id="ARBA00022679"/>
    </source>
</evidence>
<dbReference type="PANTHER" id="PTHR11735">
    <property type="entry name" value="TRNA N6-ADENOSINE THREONYLCARBAMOYLTRANSFERASE"/>
    <property type="match status" value="1"/>
</dbReference>
<keyword evidence="1 8" id="KW-0963">Cytoplasm</keyword>
<evidence type="ECO:0000256" key="1">
    <source>
        <dbReference type="ARBA" id="ARBA00022490"/>
    </source>
</evidence>
<dbReference type="CDD" id="cd24133">
    <property type="entry name" value="ASKHA_NBD_TsaD_bac"/>
    <property type="match status" value="1"/>
</dbReference>
<keyword evidence="5 8" id="KW-0408">Iron</keyword>
<comment type="similarity">
    <text evidence="8">Belongs to the KAE1 / TsaD family.</text>
</comment>
<reference evidence="10" key="1">
    <citation type="submission" date="2022-08" db="EMBL/GenBank/DDBJ databases">
        <title>Genomic Encyclopedia of Type Strains, Phase III (KMG-III): the genomes of soil and plant-associated and newly described type strains.</title>
        <authorList>
            <person name="Whitman W."/>
        </authorList>
    </citation>
    <scope>NUCLEOTIDE SEQUENCE</scope>
    <source>
        <strain evidence="10">HMT 1</strain>
    </source>
</reference>
<comment type="subcellular location">
    <subcellularLocation>
        <location evidence="8">Cytoplasm</location>
    </subcellularLocation>
</comment>
<evidence type="ECO:0000256" key="8">
    <source>
        <dbReference type="HAMAP-Rule" id="MF_01445"/>
    </source>
</evidence>
<comment type="cofactor">
    <cofactor evidence="8">
        <name>Fe(2+)</name>
        <dbReference type="ChEBI" id="CHEBI:29033"/>
    </cofactor>
    <text evidence="8">Binds 1 Fe(2+) ion per subunit.</text>
</comment>
<keyword evidence="3 8" id="KW-0819">tRNA processing</keyword>
<feature type="domain" description="Gcp-like" evidence="9">
    <location>
        <begin position="31"/>
        <end position="316"/>
    </location>
</feature>
<evidence type="ECO:0000313" key="11">
    <source>
        <dbReference type="Proteomes" id="UP001204445"/>
    </source>
</evidence>
<evidence type="ECO:0000256" key="4">
    <source>
        <dbReference type="ARBA" id="ARBA00022723"/>
    </source>
</evidence>
<keyword evidence="4 8" id="KW-0479">Metal-binding</keyword>
<dbReference type="InterPro" id="IPR022450">
    <property type="entry name" value="TsaD"/>
</dbReference>
<dbReference type="FunFam" id="3.30.420.40:FF:000012">
    <property type="entry name" value="tRNA N6-adenosine threonylcarbamoyltransferase"/>
    <property type="match status" value="1"/>
</dbReference>
<dbReference type="GO" id="GO:0002949">
    <property type="term" value="P:tRNA threonylcarbamoyladenosine modification"/>
    <property type="evidence" value="ECO:0007669"/>
    <property type="project" value="UniProtKB-UniRule"/>
</dbReference>
<comment type="caution">
    <text evidence="8">Lacks conserved residue(s) required for the propagation of feature annotation.</text>
</comment>
<dbReference type="NCBIfam" id="TIGR00329">
    <property type="entry name" value="gcp_kae1"/>
    <property type="match status" value="1"/>
</dbReference>
<keyword evidence="6 8" id="KW-0012">Acyltransferase</keyword>
<feature type="binding site" evidence="8">
    <location>
        <position position="116"/>
    </location>
    <ligand>
        <name>Fe cation</name>
        <dbReference type="ChEBI" id="CHEBI:24875"/>
    </ligand>
</feature>